<evidence type="ECO:0000256" key="10">
    <source>
        <dbReference type="ARBA" id="ARBA00052810"/>
    </source>
</evidence>
<dbReference type="InterPro" id="IPR036188">
    <property type="entry name" value="FAD/NAD-bd_sf"/>
</dbReference>
<evidence type="ECO:0000256" key="1">
    <source>
        <dbReference type="ARBA" id="ARBA00001974"/>
    </source>
</evidence>
<keyword evidence="5" id="KW-0274">FAD</keyword>
<evidence type="ECO:0000313" key="19">
    <source>
        <dbReference type="Proteomes" id="UP000005408"/>
    </source>
</evidence>
<proteinExistence type="inferred from homology"/>
<dbReference type="EC" id="1.8.5.8" evidence="14"/>
<comment type="cofactor">
    <cofactor evidence="1">
        <name>FAD</name>
        <dbReference type="ChEBI" id="CHEBI:57692"/>
    </cofactor>
</comment>
<sequence length="450" mass="50390">MQGVRVFVQHNRGACIINTCRMFSTTHHRAADQRSYKLVVVGGGTGGCSTAARFCHQLGKGKVAVIEPSETHYYQPLWTLVGGGIKTFKETVRSMKDVLPKECDWIKAKVTNFDPDNNTVVTSDGQKIKYDFMVVSMGMQLNFDQIPGALEALKNDPQVVSNYAPWTVEKTFPAIRNTRDGNAIFTFPNTPIKCAGAPQKIMYLAEEHFRKNGVRDKVTVLYNTALGVIFGVKKYAERLMKVVEKRHIKVNYRRNLIEVKSNKKEAVFENLDTGEKETFTYSMLHLTPPMSAPDELRQCKKLVNEAGYLEVNNDTLQSTRYPNIFSIGDCNSAPTSKTAAAVASQGGVVMKNLGALMNGKPMLKKYDGYTSCPLITSRGRCILAEFDYNGNPLETFPIDQGKERWSMYHLKADVLPFMYWNAMLTGHWNGPGFFRKAIRLGLSDGSIKKS</sequence>
<comment type="catalytic activity">
    <reaction evidence="11">
        <text>a quinone + hydrogen sulfide + glutathione + H(+) = S-sulfanylglutathione + a quinol</text>
        <dbReference type="Rhea" id="RHEA:55156"/>
        <dbReference type="ChEBI" id="CHEBI:15378"/>
        <dbReference type="ChEBI" id="CHEBI:24646"/>
        <dbReference type="ChEBI" id="CHEBI:29919"/>
        <dbReference type="ChEBI" id="CHEBI:57925"/>
        <dbReference type="ChEBI" id="CHEBI:58905"/>
        <dbReference type="ChEBI" id="CHEBI:132124"/>
        <dbReference type="EC" id="1.8.5.8"/>
    </reaction>
    <physiologicalReaction direction="left-to-right" evidence="11">
        <dbReference type="Rhea" id="RHEA:55157"/>
    </physiologicalReaction>
</comment>
<organism evidence="18 19">
    <name type="scientific">Magallana gigas</name>
    <name type="common">Pacific oyster</name>
    <name type="synonym">Crassostrea gigas</name>
    <dbReference type="NCBI Taxonomy" id="29159"/>
    <lineage>
        <taxon>Eukaryota</taxon>
        <taxon>Metazoa</taxon>
        <taxon>Spiralia</taxon>
        <taxon>Lophotrochozoa</taxon>
        <taxon>Mollusca</taxon>
        <taxon>Bivalvia</taxon>
        <taxon>Autobranchia</taxon>
        <taxon>Pteriomorphia</taxon>
        <taxon>Ostreida</taxon>
        <taxon>Ostreoidea</taxon>
        <taxon>Ostreidae</taxon>
        <taxon>Magallana</taxon>
    </lineage>
</organism>
<evidence type="ECO:0000313" key="18">
    <source>
        <dbReference type="EnsemblMetazoa" id="G7982.1:cds"/>
    </source>
</evidence>
<dbReference type="OrthoDB" id="5376590at2759"/>
<keyword evidence="8" id="KW-0496">Mitochondrion</keyword>
<keyword evidence="19" id="KW-1185">Reference proteome</keyword>
<evidence type="ECO:0000256" key="5">
    <source>
        <dbReference type="ARBA" id="ARBA00022827"/>
    </source>
</evidence>
<dbReference type="InterPro" id="IPR023753">
    <property type="entry name" value="FAD/NAD-binding_dom"/>
</dbReference>
<dbReference type="GO" id="GO:0005739">
    <property type="term" value="C:mitochondrion"/>
    <property type="evidence" value="ECO:0007669"/>
    <property type="project" value="UniProtKB-SubCell"/>
</dbReference>
<keyword evidence="4" id="KW-0874">Quinone</keyword>
<dbReference type="Pfam" id="PF07992">
    <property type="entry name" value="Pyr_redox_2"/>
    <property type="match status" value="2"/>
</dbReference>
<evidence type="ECO:0000256" key="7">
    <source>
        <dbReference type="ARBA" id="ARBA00023002"/>
    </source>
</evidence>
<dbReference type="InterPro" id="IPR015904">
    <property type="entry name" value="Sulphide_quinone_reductase"/>
</dbReference>
<evidence type="ECO:0000256" key="12">
    <source>
        <dbReference type="ARBA" id="ARBA00059167"/>
    </source>
</evidence>
<evidence type="ECO:0000256" key="16">
    <source>
        <dbReference type="ARBA" id="ARBA00082958"/>
    </source>
</evidence>
<keyword evidence="6" id="KW-0809">Transit peptide</keyword>
<evidence type="ECO:0000256" key="15">
    <source>
        <dbReference type="ARBA" id="ARBA00070160"/>
    </source>
</evidence>
<name>A0A8W8NM90_MAGGI</name>
<keyword evidence="7" id="KW-0560">Oxidoreductase</keyword>
<evidence type="ECO:0000256" key="3">
    <source>
        <dbReference type="ARBA" id="ARBA00022630"/>
    </source>
</evidence>
<comment type="function">
    <text evidence="12">Catalyzes the oxidation of hydrogen sulfide with the help of a quinone, such as ubiquinone-10, giving rise to thiosulfate and ultimately to sulfane (molecular sulfur) atoms. Requires an additional electron acceptor; can use sulfite, sulfide or cyanide (in vitro). It is believed the in vivo electron acceptor is glutathione.</text>
</comment>
<dbReference type="GO" id="GO:0106436">
    <property type="term" value="F:glutathione-dependent sulfide quinone oxidoreductase activity"/>
    <property type="evidence" value="ECO:0007669"/>
    <property type="project" value="UniProtKB-EC"/>
</dbReference>
<dbReference type="GO" id="GO:0071949">
    <property type="term" value="F:FAD binding"/>
    <property type="evidence" value="ECO:0007669"/>
    <property type="project" value="TreeGrafter"/>
</dbReference>
<dbReference type="AlphaFoldDB" id="A0A8W8NM90"/>
<keyword evidence="3" id="KW-0285">Flavoprotein</keyword>
<evidence type="ECO:0000256" key="8">
    <source>
        <dbReference type="ARBA" id="ARBA00023128"/>
    </source>
</evidence>
<dbReference type="PANTHER" id="PTHR10632:SF2">
    <property type="entry name" value="SULFIDE:QUINONE OXIDOREDUCTASE, MITOCHONDRIAL"/>
    <property type="match status" value="1"/>
</dbReference>
<dbReference type="FunFam" id="3.50.50.60:FF:000034">
    <property type="entry name" value="sulfide:quinone oxidoreductase, mitochondrial"/>
    <property type="match status" value="1"/>
</dbReference>
<dbReference type="Proteomes" id="UP000005408">
    <property type="component" value="Unassembled WGS sequence"/>
</dbReference>
<accession>A0A8W8NM90</accession>
<dbReference type="PANTHER" id="PTHR10632">
    <property type="entry name" value="SULFIDE:QUINONE OXIDOREDUCTASE"/>
    <property type="match status" value="1"/>
</dbReference>
<comment type="catalytic activity">
    <reaction evidence="9">
        <text>ubiquinone-10 + hydrogen sulfide + sulfite + 2 H(+) = ubiquinol-10 + thiosulfate</text>
        <dbReference type="Rhea" id="RHEA:38359"/>
        <dbReference type="ChEBI" id="CHEBI:15378"/>
        <dbReference type="ChEBI" id="CHEBI:17359"/>
        <dbReference type="ChEBI" id="CHEBI:29919"/>
        <dbReference type="ChEBI" id="CHEBI:33542"/>
        <dbReference type="ChEBI" id="CHEBI:46245"/>
        <dbReference type="ChEBI" id="CHEBI:64183"/>
    </reaction>
    <physiologicalReaction direction="left-to-right" evidence="9">
        <dbReference type="Rhea" id="RHEA:38360"/>
    </physiologicalReaction>
</comment>
<evidence type="ECO:0000256" key="14">
    <source>
        <dbReference type="ARBA" id="ARBA00066447"/>
    </source>
</evidence>
<feature type="domain" description="FAD/NAD(P)-binding" evidence="17">
    <location>
        <begin position="36"/>
        <end position="151"/>
    </location>
</feature>
<evidence type="ECO:0000256" key="4">
    <source>
        <dbReference type="ARBA" id="ARBA00022719"/>
    </source>
</evidence>
<dbReference type="GO" id="GO:0070224">
    <property type="term" value="F:sulfide:quinone oxidoreductase activity"/>
    <property type="evidence" value="ECO:0007669"/>
    <property type="project" value="TreeGrafter"/>
</dbReference>
<evidence type="ECO:0000256" key="9">
    <source>
        <dbReference type="ARBA" id="ARBA00051038"/>
    </source>
</evidence>
<comment type="similarity">
    <text evidence="13">Belongs to the SQRD family.</text>
</comment>
<dbReference type="SUPFAM" id="SSF51905">
    <property type="entry name" value="FAD/NAD(P)-binding domain"/>
    <property type="match status" value="1"/>
</dbReference>
<evidence type="ECO:0000256" key="2">
    <source>
        <dbReference type="ARBA" id="ARBA00004173"/>
    </source>
</evidence>
<protein>
    <recommendedName>
        <fullName evidence="15">Sulfide:quinone oxidoreductase, mitochondrial</fullName>
        <ecNumber evidence="14">1.8.5.8</ecNumber>
    </recommendedName>
    <alternativeName>
        <fullName evidence="16">Sulfide quinone oxidoreductase</fullName>
    </alternativeName>
</protein>
<dbReference type="EnsemblMetazoa" id="G7982.1">
    <property type="protein sequence ID" value="G7982.1:cds"/>
    <property type="gene ID" value="G7982"/>
</dbReference>
<evidence type="ECO:0000256" key="6">
    <source>
        <dbReference type="ARBA" id="ARBA00022946"/>
    </source>
</evidence>
<comment type="catalytic activity">
    <reaction evidence="10">
        <text>ubiquinone-10 + hydrogen sulfide + glutathione + H(+) = S-sulfanylglutathione + ubiquinol-10</text>
        <dbReference type="Rhea" id="RHEA:62608"/>
        <dbReference type="ChEBI" id="CHEBI:15378"/>
        <dbReference type="ChEBI" id="CHEBI:29919"/>
        <dbReference type="ChEBI" id="CHEBI:46245"/>
        <dbReference type="ChEBI" id="CHEBI:57925"/>
        <dbReference type="ChEBI" id="CHEBI:58905"/>
        <dbReference type="ChEBI" id="CHEBI:64183"/>
    </reaction>
    <physiologicalReaction direction="left-to-right" evidence="10">
        <dbReference type="Rhea" id="RHEA:62609"/>
    </physiologicalReaction>
</comment>
<dbReference type="GO" id="GO:0070221">
    <property type="term" value="P:sulfide oxidation, using sulfide:quinone oxidoreductase"/>
    <property type="evidence" value="ECO:0007669"/>
    <property type="project" value="TreeGrafter"/>
</dbReference>
<comment type="subcellular location">
    <subcellularLocation>
        <location evidence="2">Mitochondrion</location>
    </subcellularLocation>
</comment>
<evidence type="ECO:0000259" key="17">
    <source>
        <dbReference type="Pfam" id="PF07992"/>
    </source>
</evidence>
<dbReference type="GO" id="GO:0048038">
    <property type="term" value="F:quinone binding"/>
    <property type="evidence" value="ECO:0007669"/>
    <property type="project" value="UniProtKB-KW"/>
</dbReference>
<reference evidence="18" key="1">
    <citation type="submission" date="2022-08" db="UniProtKB">
        <authorList>
            <consortium name="EnsemblMetazoa"/>
        </authorList>
    </citation>
    <scope>IDENTIFICATION</scope>
    <source>
        <strain evidence="18">05x7-T-G4-1.051#20</strain>
    </source>
</reference>
<evidence type="ECO:0000256" key="11">
    <source>
        <dbReference type="ARBA" id="ARBA00052986"/>
    </source>
</evidence>
<feature type="domain" description="FAD/NAD(P)-binding" evidence="17">
    <location>
        <begin position="217"/>
        <end position="340"/>
    </location>
</feature>
<evidence type="ECO:0000256" key="13">
    <source>
        <dbReference type="ARBA" id="ARBA00060891"/>
    </source>
</evidence>
<dbReference type="Gene3D" id="3.50.50.60">
    <property type="entry name" value="FAD/NAD(P)-binding domain"/>
    <property type="match status" value="2"/>
</dbReference>
<dbReference type="OMA" id="ERYSMFI"/>